<dbReference type="Pfam" id="PF02055">
    <property type="entry name" value="Glyco_hydro_30"/>
    <property type="match status" value="1"/>
</dbReference>
<keyword evidence="12" id="KW-0326">Glycosidase</keyword>
<dbReference type="EMBL" id="JBICCN010000042">
    <property type="protein sequence ID" value="KAL3099029.1"/>
    <property type="molecule type" value="Genomic_DNA"/>
</dbReference>
<comment type="pathway">
    <text evidence="3">Sphingolipid metabolism.</text>
</comment>
<dbReference type="PRINTS" id="PR00843">
    <property type="entry name" value="GLHYDRLASE30"/>
</dbReference>
<keyword evidence="17" id="KW-1185">Reference proteome</keyword>
<dbReference type="GO" id="GO:0006680">
    <property type="term" value="P:glucosylceramide catabolic process"/>
    <property type="evidence" value="ECO:0007669"/>
    <property type="project" value="UniProtKB-ARBA"/>
</dbReference>
<feature type="chain" id="PRO_5044809895" description="Glucosylceramidase" evidence="13">
    <location>
        <begin position="24"/>
        <end position="551"/>
    </location>
</feature>
<dbReference type="AlphaFoldDB" id="A0ABD2K805"/>
<dbReference type="GO" id="GO:0030163">
    <property type="term" value="P:protein catabolic process"/>
    <property type="evidence" value="ECO:0007669"/>
    <property type="project" value="UniProtKB-ARBA"/>
</dbReference>
<evidence type="ECO:0000256" key="3">
    <source>
        <dbReference type="ARBA" id="ARBA00004991"/>
    </source>
</evidence>
<dbReference type="InterPro" id="IPR033452">
    <property type="entry name" value="GH30_C"/>
</dbReference>
<dbReference type="InterPro" id="IPR001139">
    <property type="entry name" value="Glyco_hydro_30"/>
</dbReference>
<evidence type="ECO:0000256" key="2">
    <source>
        <dbReference type="ARBA" id="ARBA00004760"/>
    </source>
</evidence>
<evidence type="ECO:0000256" key="5">
    <source>
        <dbReference type="ARBA" id="ARBA00012658"/>
    </source>
</evidence>
<dbReference type="GO" id="GO:0005102">
    <property type="term" value="F:signaling receptor binding"/>
    <property type="evidence" value="ECO:0007669"/>
    <property type="project" value="UniProtKB-ARBA"/>
</dbReference>
<dbReference type="PANTHER" id="PTHR11069">
    <property type="entry name" value="GLUCOSYLCERAMIDASE"/>
    <property type="match status" value="1"/>
</dbReference>
<keyword evidence="7 12" id="KW-0378">Hydrolase</keyword>
<name>A0ABD2K805_HETSC</name>
<organism evidence="16 17">
    <name type="scientific">Heterodera schachtii</name>
    <name type="common">Sugarbeet cyst nematode worm</name>
    <name type="synonym">Tylenchus schachtii</name>
    <dbReference type="NCBI Taxonomy" id="97005"/>
    <lineage>
        <taxon>Eukaryota</taxon>
        <taxon>Metazoa</taxon>
        <taxon>Ecdysozoa</taxon>
        <taxon>Nematoda</taxon>
        <taxon>Chromadorea</taxon>
        <taxon>Rhabditida</taxon>
        <taxon>Tylenchina</taxon>
        <taxon>Tylenchomorpha</taxon>
        <taxon>Tylenchoidea</taxon>
        <taxon>Heteroderidae</taxon>
        <taxon>Heteroderinae</taxon>
        <taxon>Heterodera</taxon>
    </lineage>
</organism>
<dbReference type="PANTHER" id="PTHR11069:SF23">
    <property type="entry name" value="LYSOSOMAL ACID GLUCOSYLCERAMIDASE"/>
    <property type="match status" value="1"/>
</dbReference>
<dbReference type="GO" id="GO:0005764">
    <property type="term" value="C:lysosome"/>
    <property type="evidence" value="ECO:0007669"/>
    <property type="project" value="UniProtKB-ARBA"/>
</dbReference>
<comment type="caution">
    <text evidence="16">The sequence shown here is derived from an EMBL/GenBank/DDBJ whole genome shotgun (WGS) entry which is preliminary data.</text>
</comment>
<dbReference type="Pfam" id="PF17189">
    <property type="entry name" value="Glyco_hydro_30C"/>
    <property type="match status" value="1"/>
</dbReference>
<dbReference type="Gene3D" id="3.20.20.80">
    <property type="entry name" value="Glycosidases"/>
    <property type="match status" value="1"/>
</dbReference>
<dbReference type="FunFam" id="3.20.20.80:FF:000030">
    <property type="entry name" value="Lysosomal acid glucosylceramidase"/>
    <property type="match status" value="1"/>
</dbReference>
<evidence type="ECO:0000256" key="7">
    <source>
        <dbReference type="ARBA" id="ARBA00022801"/>
    </source>
</evidence>
<dbReference type="SUPFAM" id="SSF51445">
    <property type="entry name" value="(Trans)glycosidases"/>
    <property type="match status" value="1"/>
</dbReference>
<dbReference type="InterPro" id="IPR033453">
    <property type="entry name" value="Glyco_hydro_30_TIM-barrel"/>
</dbReference>
<dbReference type="InterPro" id="IPR017853">
    <property type="entry name" value="GH"/>
</dbReference>
<evidence type="ECO:0000313" key="17">
    <source>
        <dbReference type="Proteomes" id="UP001620645"/>
    </source>
</evidence>
<evidence type="ECO:0000256" key="11">
    <source>
        <dbReference type="ARBA" id="ARBA00051345"/>
    </source>
</evidence>
<evidence type="ECO:0000256" key="6">
    <source>
        <dbReference type="ARBA" id="ARBA00022729"/>
    </source>
</evidence>
<comment type="catalytic activity">
    <reaction evidence="10">
        <text>a beta-D-glucosylceramide + H2O = an N-acyl-sphingoid base + D-glucose</text>
        <dbReference type="Rhea" id="RHEA:81447"/>
        <dbReference type="ChEBI" id="CHEBI:4167"/>
        <dbReference type="ChEBI" id="CHEBI:15377"/>
        <dbReference type="ChEBI" id="CHEBI:83264"/>
        <dbReference type="ChEBI" id="CHEBI:83273"/>
    </reaction>
    <physiologicalReaction direction="left-to-right" evidence="10">
        <dbReference type="Rhea" id="RHEA:81448"/>
    </physiologicalReaction>
</comment>
<dbReference type="Proteomes" id="UP001620645">
    <property type="component" value="Unassembled WGS sequence"/>
</dbReference>
<dbReference type="GO" id="GO:0006914">
    <property type="term" value="P:autophagy"/>
    <property type="evidence" value="ECO:0007669"/>
    <property type="project" value="UniProtKB-ARBA"/>
</dbReference>
<evidence type="ECO:0000256" key="9">
    <source>
        <dbReference type="ARBA" id="ARBA00023098"/>
    </source>
</evidence>
<keyword evidence="6 13" id="KW-0732">Signal</keyword>
<comment type="catalytic activity">
    <reaction evidence="1">
        <text>a beta-D-glucosyl-(1&lt;-&gt;1')-N-acylsphing-4-enine + H2O = an N-acylsphing-4-enine + D-glucose</text>
        <dbReference type="Rhea" id="RHEA:13269"/>
        <dbReference type="ChEBI" id="CHEBI:4167"/>
        <dbReference type="ChEBI" id="CHEBI:15377"/>
        <dbReference type="ChEBI" id="CHEBI:22801"/>
        <dbReference type="ChEBI" id="CHEBI:52639"/>
        <dbReference type="EC" id="3.2.1.45"/>
    </reaction>
    <physiologicalReaction direction="left-to-right" evidence="1">
        <dbReference type="Rhea" id="RHEA:13270"/>
    </physiologicalReaction>
</comment>
<evidence type="ECO:0000256" key="13">
    <source>
        <dbReference type="SAM" id="SignalP"/>
    </source>
</evidence>
<dbReference type="EC" id="3.2.1.45" evidence="5 12"/>
<evidence type="ECO:0000256" key="12">
    <source>
        <dbReference type="RuleBase" id="RU361188"/>
    </source>
</evidence>
<evidence type="ECO:0000259" key="14">
    <source>
        <dbReference type="Pfam" id="PF02055"/>
    </source>
</evidence>
<dbReference type="Gene3D" id="2.60.40.1180">
    <property type="entry name" value="Golgi alpha-mannosidase II"/>
    <property type="match status" value="1"/>
</dbReference>
<feature type="domain" description="Glycosyl hydrolase family 30 beta sandwich" evidence="15">
    <location>
        <begin position="482"/>
        <end position="542"/>
    </location>
</feature>
<comment type="pathway">
    <text evidence="2">Lipid metabolism; sphingolipid metabolism.</text>
</comment>
<comment type="catalytic activity">
    <reaction evidence="11">
        <text>an N-acyl-1-beta-D-glucosyl-15-methylhexadecasphing-4-enine + H2O = an N-acyl-15-methylhexadecasphing-4-enine + D-glucose</text>
        <dbReference type="Rhea" id="RHEA:34755"/>
        <dbReference type="ChEBI" id="CHEBI:4167"/>
        <dbReference type="ChEBI" id="CHEBI:15377"/>
        <dbReference type="ChEBI" id="CHEBI:70815"/>
        <dbReference type="ChEBI" id="CHEBI:70846"/>
    </reaction>
    <physiologicalReaction direction="left-to-right" evidence="11">
        <dbReference type="Rhea" id="RHEA:34756"/>
    </physiologicalReaction>
</comment>
<dbReference type="InterPro" id="IPR013780">
    <property type="entry name" value="Glyco_hydro_b"/>
</dbReference>
<feature type="domain" description="Glycosyl hydrolase family 30 TIM-barrel" evidence="14">
    <location>
        <begin position="108"/>
        <end position="445"/>
    </location>
</feature>
<evidence type="ECO:0000256" key="1">
    <source>
        <dbReference type="ARBA" id="ARBA00001013"/>
    </source>
</evidence>
<feature type="signal peptide" evidence="13">
    <location>
        <begin position="1"/>
        <end position="23"/>
    </location>
</feature>
<keyword evidence="9 12" id="KW-0443">Lipid metabolism</keyword>
<protein>
    <recommendedName>
        <fullName evidence="5 12">Glucosylceramidase</fullName>
        <ecNumber evidence="5 12">3.2.1.45</ecNumber>
    </recommendedName>
</protein>
<dbReference type="GO" id="GO:0016758">
    <property type="term" value="F:hexosyltransferase activity"/>
    <property type="evidence" value="ECO:0007669"/>
    <property type="project" value="UniProtKB-ARBA"/>
</dbReference>
<reference evidence="16 17" key="1">
    <citation type="submission" date="2024-10" db="EMBL/GenBank/DDBJ databases">
        <authorList>
            <person name="Kim D."/>
        </authorList>
    </citation>
    <scope>NUCLEOTIDE SEQUENCE [LARGE SCALE GENOMIC DNA]</scope>
    <source>
        <strain evidence="16">Taebaek</strain>
    </source>
</reference>
<dbReference type="GO" id="GO:0042391">
    <property type="term" value="P:regulation of membrane potential"/>
    <property type="evidence" value="ECO:0007669"/>
    <property type="project" value="UniProtKB-ARBA"/>
</dbReference>
<keyword evidence="8 12" id="KW-0746">Sphingolipid metabolism</keyword>
<evidence type="ECO:0000256" key="10">
    <source>
        <dbReference type="ARBA" id="ARBA00050474"/>
    </source>
</evidence>
<proteinExistence type="inferred from homology"/>
<sequence>MLKLTHKLLFILLLIWHFCCCYSAEWKPCKKRKFDHDSFVCVCTSDYCDSPEPLGTFGDAEDNLVYFVSDLAEKRLARFELAPDDAANSCAGLFGLSVNASEKRQSIFGFGGAFTDSTGISLNALDERTREVLLKAYFDKDIGIRYTVGRVPIASCDFSTHAYSYLDKKDDFNLTTFALAKEDFELKIPHILKAKKLVGNDALQLFASPWSAPAWMKNTGRMIGWGWMKGPVNGPYYAIYAQYIRRFFEEYAKQNLTFWALTIENEPAMYLSATTQRQFAATVLGPELKKSVASKNVKIMAHDDQRSNVYEQAETFYATPGGEQTIDGVAVHWYSPGDYDKLTKVHNLRPNKFIFASEACTGYEVFEHKVLLGDWSRGRAYARDILNDLRNWVVGWTDWNMCLDLEGGPNLARNFVDSPIIVNASAGEFYKQPMFYAMAHFSRFVPRNSSVIGSTLFVANGAVNKLGEKKVDKPVVPNASTVASVDNSSQSTAVEHIAFQTPNGLHVLVLINSDRNAHNVTIFDQTDGRRWTVPLGGDAIVTAIWKPKNAQ</sequence>
<evidence type="ECO:0000313" key="16">
    <source>
        <dbReference type="EMBL" id="KAL3099029.1"/>
    </source>
</evidence>
<evidence type="ECO:0000256" key="4">
    <source>
        <dbReference type="ARBA" id="ARBA00005382"/>
    </source>
</evidence>
<dbReference type="GO" id="GO:0008202">
    <property type="term" value="P:steroid metabolic process"/>
    <property type="evidence" value="ECO:0007669"/>
    <property type="project" value="UniProtKB-ARBA"/>
</dbReference>
<gene>
    <name evidence="16" type="ORF">niasHS_001017</name>
</gene>
<dbReference type="GO" id="GO:0007040">
    <property type="term" value="P:lysosome organization"/>
    <property type="evidence" value="ECO:0007669"/>
    <property type="project" value="UniProtKB-ARBA"/>
</dbReference>
<dbReference type="GO" id="GO:0004348">
    <property type="term" value="F:glucosylceramidase activity"/>
    <property type="evidence" value="ECO:0007669"/>
    <property type="project" value="UniProtKB-EC"/>
</dbReference>
<comment type="similarity">
    <text evidence="4 12">Belongs to the glycosyl hydrolase 30 family.</text>
</comment>
<evidence type="ECO:0000256" key="8">
    <source>
        <dbReference type="ARBA" id="ARBA00022919"/>
    </source>
</evidence>
<accession>A0ABD2K805</accession>
<dbReference type="GO" id="GO:0010605">
    <property type="term" value="P:negative regulation of macromolecule metabolic process"/>
    <property type="evidence" value="ECO:0007669"/>
    <property type="project" value="UniProtKB-ARBA"/>
</dbReference>
<dbReference type="GO" id="GO:0016241">
    <property type="term" value="P:regulation of macroautophagy"/>
    <property type="evidence" value="ECO:0007669"/>
    <property type="project" value="UniProtKB-ARBA"/>
</dbReference>
<evidence type="ECO:0000259" key="15">
    <source>
        <dbReference type="Pfam" id="PF17189"/>
    </source>
</evidence>
<dbReference type="GO" id="GO:0032006">
    <property type="term" value="P:regulation of TOR signaling"/>
    <property type="evidence" value="ECO:0007669"/>
    <property type="project" value="UniProtKB-ARBA"/>
</dbReference>
<dbReference type="GO" id="GO:0005774">
    <property type="term" value="C:vacuolar membrane"/>
    <property type="evidence" value="ECO:0007669"/>
    <property type="project" value="UniProtKB-ARBA"/>
</dbReference>
<dbReference type="GO" id="GO:0051246">
    <property type="term" value="P:regulation of protein metabolic process"/>
    <property type="evidence" value="ECO:0007669"/>
    <property type="project" value="UniProtKB-ARBA"/>
</dbReference>
<dbReference type="GO" id="GO:0006066">
    <property type="term" value="P:alcohol metabolic process"/>
    <property type="evidence" value="ECO:0007669"/>
    <property type="project" value="UniProtKB-ARBA"/>
</dbReference>